<dbReference type="RefSeq" id="XP_031422934.1">
    <property type="nucleotide sequence ID" value="XM_031567074.2"/>
</dbReference>
<dbReference type="GO" id="GO:0005576">
    <property type="term" value="C:extracellular region"/>
    <property type="evidence" value="ECO:0007669"/>
    <property type="project" value="UniProtKB-SubCell"/>
</dbReference>
<comment type="subcellular location">
    <subcellularLocation>
        <location evidence="1">Secreted</location>
    </subcellularLocation>
</comment>
<dbReference type="SUPFAM" id="SSF49842">
    <property type="entry name" value="TNF-like"/>
    <property type="match status" value="1"/>
</dbReference>
<name>A0A6P8FBY2_CLUHA</name>
<evidence type="ECO:0000313" key="7">
    <source>
        <dbReference type="Proteomes" id="UP000515152"/>
    </source>
</evidence>
<keyword evidence="7" id="KW-1185">Reference proteome</keyword>
<dbReference type="AlphaFoldDB" id="A0A6P8FBY2"/>
<dbReference type="InterPro" id="IPR001073">
    <property type="entry name" value="C1q_dom"/>
</dbReference>
<accession>A0A6P8FBY2</accession>
<evidence type="ECO:0000313" key="8">
    <source>
        <dbReference type="RefSeq" id="XP_031422934.1"/>
    </source>
</evidence>
<dbReference type="PANTHER" id="PTHR22923:SF102">
    <property type="entry name" value="CEREBELLIN 13-RELATED"/>
    <property type="match status" value="1"/>
</dbReference>
<evidence type="ECO:0000256" key="1">
    <source>
        <dbReference type="ARBA" id="ARBA00004613"/>
    </source>
</evidence>
<dbReference type="KEGG" id="char:105899956"/>
<dbReference type="Pfam" id="PF00386">
    <property type="entry name" value="C1q"/>
    <property type="match status" value="1"/>
</dbReference>
<dbReference type="SMART" id="SM00110">
    <property type="entry name" value="C1Q"/>
    <property type="match status" value="1"/>
</dbReference>
<organism evidence="7 8">
    <name type="scientific">Clupea harengus</name>
    <name type="common">Atlantic herring</name>
    <dbReference type="NCBI Taxonomy" id="7950"/>
    <lineage>
        <taxon>Eukaryota</taxon>
        <taxon>Metazoa</taxon>
        <taxon>Chordata</taxon>
        <taxon>Craniata</taxon>
        <taxon>Vertebrata</taxon>
        <taxon>Euteleostomi</taxon>
        <taxon>Actinopterygii</taxon>
        <taxon>Neopterygii</taxon>
        <taxon>Teleostei</taxon>
        <taxon>Clupei</taxon>
        <taxon>Clupeiformes</taxon>
        <taxon>Clupeoidei</taxon>
        <taxon>Clupeidae</taxon>
        <taxon>Clupea</taxon>
    </lineage>
</organism>
<evidence type="ECO:0000256" key="4">
    <source>
        <dbReference type="SAM" id="Coils"/>
    </source>
</evidence>
<feature type="coiled-coil region" evidence="4">
    <location>
        <begin position="65"/>
        <end position="99"/>
    </location>
</feature>
<keyword evidence="2" id="KW-0964">Secreted</keyword>
<evidence type="ECO:0000256" key="5">
    <source>
        <dbReference type="SAM" id="SignalP"/>
    </source>
</evidence>
<evidence type="ECO:0000256" key="3">
    <source>
        <dbReference type="ARBA" id="ARBA00022729"/>
    </source>
</evidence>
<dbReference type="PANTHER" id="PTHR22923">
    <property type="entry name" value="CEREBELLIN-RELATED"/>
    <property type="match status" value="1"/>
</dbReference>
<feature type="chain" id="PRO_5027790589" evidence="5">
    <location>
        <begin position="19"/>
        <end position="256"/>
    </location>
</feature>
<feature type="domain" description="C1q" evidence="6">
    <location>
        <begin position="119"/>
        <end position="256"/>
    </location>
</feature>
<dbReference type="InterPro" id="IPR008983">
    <property type="entry name" value="Tumour_necrosis_fac-like_dom"/>
</dbReference>
<proteinExistence type="predicted"/>
<sequence length="256" mass="28292">MKGITMLVCLSCGLLSSAQLEHGKNRLATGDTKSLSPSTRDETIENEIEIELSGGHGNVAILMKLSALDWRLRTSERRLEELQRENKAQASALREMERRLTYRLIKSETGVKEMGRNLSERPKIAFSASVGGVGNSGPYNTDTTLLFKDVITNIGNAYRPATGIFTAPVDGVYLFSLFECSLSPQPASLSLHKNEEMIVSVAKRRSQHEGAENGSNAVTLQLEQGDQVYVRLWKDSWVYDSTAHFTTFSGTLLFSL</sequence>
<keyword evidence="3 5" id="KW-0732">Signal</keyword>
<dbReference type="OrthoDB" id="6154955at2759"/>
<protein>
    <submittedName>
        <fullName evidence="8">Complement C1q-like protein 3</fullName>
    </submittedName>
</protein>
<gene>
    <name evidence="8" type="primary">LOC105899956</name>
</gene>
<evidence type="ECO:0000256" key="2">
    <source>
        <dbReference type="ARBA" id="ARBA00022525"/>
    </source>
</evidence>
<dbReference type="GeneID" id="105899956"/>
<dbReference type="PROSITE" id="PS50871">
    <property type="entry name" value="C1Q"/>
    <property type="match status" value="1"/>
</dbReference>
<keyword evidence="4" id="KW-0175">Coiled coil</keyword>
<reference evidence="8" key="1">
    <citation type="submission" date="2025-08" db="UniProtKB">
        <authorList>
            <consortium name="RefSeq"/>
        </authorList>
    </citation>
    <scope>IDENTIFICATION</scope>
</reference>
<evidence type="ECO:0000259" key="6">
    <source>
        <dbReference type="PROSITE" id="PS50871"/>
    </source>
</evidence>
<feature type="signal peptide" evidence="5">
    <location>
        <begin position="1"/>
        <end position="18"/>
    </location>
</feature>
<dbReference type="Gene3D" id="2.60.120.40">
    <property type="match status" value="1"/>
</dbReference>
<dbReference type="Proteomes" id="UP000515152">
    <property type="component" value="Chromosome 5"/>
</dbReference>
<dbReference type="InterPro" id="IPR050822">
    <property type="entry name" value="Cerebellin_Synaptic_Org"/>
</dbReference>
<dbReference type="PRINTS" id="PR00007">
    <property type="entry name" value="COMPLEMNTC1Q"/>
</dbReference>